<evidence type="ECO:0000256" key="5">
    <source>
        <dbReference type="RuleBase" id="RU362125"/>
    </source>
</evidence>
<feature type="domain" description="Acyl-CoA dehydrogenase/oxidase C-terminal" evidence="6">
    <location>
        <begin position="282"/>
        <end position="450"/>
    </location>
</feature>
<dbReference type="RefSeq" id="WP_146400351.1">
    <property type="nucleotide sequence ID" value="NZ_SJPJ01000001.1"/>
</dbReference>
<organism evidence="10 11">
    <name type="scientific">Novipirellula herctigrandis</name>
    <dbReference type="NCBI Taxonomy" id="2527986"/>
    <lineage>
        <taxon>Bacteria</taxon>
        <taxon>Pseudomonadati</taxon>
        <taxon>Planctomycetota</taxon>
        <taxon>Planctomycetia</taxon>
        <taxon>Pirellulales</taxon>
        <taxon>Pirellulaceae</taxon>
        <taxon>Novipirellula</taxon>
    </lineage>
</organism>
<dbReference type="Gene3D" id="1.20.140.10">
    <property type="entry name" value="Butyryl-CoA Dehydrogenase, subunit A, domain 3"/>
    <property type="match status" value="1"/>
</dbReference>
<name>A0A5C5Z860_9BACT</name>
<evidence type="ECO:0000313" key="11">
    <source>
        <dbReference type="Proteomes" id="UP000315010"/>
    </source>
</evidence>
<dbReference type="Proteomes" id="UP000315010">
    <property type="component" value="Unassembled WGS sequence"/>
</dbReference>
<feature type="domain" description="Acyl-CoA dehydrogenase 11-like C-terminal" evidence="9">
    <location>
        <begin position="475"/>
        <end position="556"/>
    </location>
</feature>
<dbReference type="SUPFAM" id="SSF56645">
    <property type="entry name" value="Acyl-CoA dehydrogenase NM domain-like"/>
    <property type="match status" value="1"/>
</dbReference>
<dbReference type="AlphaFoldDB" id="A0A5C5Z860"/>
<dbReference type="Pfam" id="PF00441">
    <property type="entry name" value="Acyl-CoA_dh_1"/>
    <property type="match status" value="1"/>
</dbReference>
<dbReference type="SUPFAM" id="SSF47203">
    <property type="entry name" value="Acyl-CoA dehydrogenase C-terminal domain-like"/>
    <property type="match status" value="1"/>
</dbReference>
<evidence type="ECO:0000259" key="7">
    <source>
        <dbReference type="Pfam" id="PF02770"/>
    </source>
</evidence>
<dbReference type="InterPro" id="IPR053998">
    <property type="entry name" value="ACDH-11_C"/>
</dbReference>
<keyword evidence="3 5" id="KW-0285">Flavoprotein</keyword>
<gene>
    <name evidence="10" type="primary">mmgC_2</name>
    <name evidence="10" type="ORF">CA13_47520</name>
</gene>
<comment type="cofactor">
    <cofactor evidence="1 5">
        <name>FAD</name>
        <dbReference type="ChEBI" id="CHEBI:57692"/>
    </cofactor>
</comment>
<evidence type="ECO:0000256" key="3">
    <source>
        <dbReference type="ARBA" id="ARBA00022630"/>
    </source>
</evidence>
<dbReference type="InterPro" id="IPR009100">
    <property type="entry name" value="AcylCoA_DH/oxidase_NM_dom_sf"/>
</dbReference>
<keyword evidence="4 5" id="KW-0274">FAD</keyword>
<dbReference type="InterPro" id="IPR009075">
    <property type="entry name" value="AcylCo_DH/oxidase_C"/>
</dbReference>
<feature type="domain" description="Acyl-CoA dehydrogenase/oxidase N-terminal" evidence="8">
    <location>
        <begin position="51"/>
        <end position="169"/>
    </location>
</feature>
<reference evidence="10 11" key="1">
    <citation type="submission" date="2019-02" db="EMBL/GenBank/DDBJ databases">
        <title>Deep-cultivation of Planctomycetes and their phenomic and genomic characterization uncovers novel biology.</title>
        <authorList>
            <person name="Wiegand S."/>
            <person name="Jogler M."/>
            <person name="Boedeker C."/>
            <person name="Pinto D."/>
            <person name="Vollmers J."/>
            <person name="Rivas-Marin E."/>
            <person name="Kohn T."/>
            <person name="Peeters S.H."/>
            <person name="Heuer A."/>
            <person name="Rast P."/>
            <person name="Oberbeckmann S."/>
            <person name="Bunk B."/>
            <person name="Jeske O."/>
            <person name="Meyerdierks A."/>
            <person name="Storesund J.E."/>
            <person name="Kallscheuer N."/>
            <person name="Luecker S."/>
            <person name="Lage O.M."/>
            <person name="Pohl T."/>
            <person name="Merkel B.J."/>
            <person name="Hornburger P."/>
            <person name="Mueller R.-W."/>
            <person name="Bruemmer F."/>
            <person name="Labrenz M."/>
            <person name="Spormann A.M."/>
            <person name="Op Den Camp H."/>
            <person name="Overmann J."/>
            <person name="Amann R."/>
            <person name="Jetten M.S.M."/>
            <person name="Mascher T."/>
            <person name="Medema M.H."/>
            <person name="Devos D.P."/>
            <person name="Kaster A.-K."/>
            <person name="Ovreas L."/>
            <person name="Rohde M."/>
            <person name="Galperin M.Y."/>
            <person name="Jogler C."/>
        </authorList>
    </citation>
    <scope>NUCLEOTIDE SEQUENCE [LARGE SCALE GENOMIC DNA]</scope>
    <source>
        <strain evidence="10 11">CA13</strain>
    </source>
</reference>
<dbReference type="Gene3D" id="1.20.120.470">
    <property type="entry name" value="Acyl-CoA dehydrogenase, C-terminal domain"/>
    <property type="match status" value="1"/>
</dbReference>
<evidence type="ECO:0000256" key="2">
    <source>
        <dbReference type="ARBA" id="ARBA00009347"/>
    </source>
</evidence>
<proteinExistence type="inferred from homology"/>
<dbReference type="EC" id="1.3.99.-" evidence="10"/>
<dbReference type="InterPro" id="IPR036250">
    <property type="entry name" value="AcylCo_DH-like_C"/>
</dbReference>
<dbReference type="Gene3D" id="2.40.110.10">
    <property type="entry name" value="Butyryl-CoA Dehydrogenase, subunit A, domain 2"/>
    <property type="match status" value="1"/>
</dbReference>
<dbReference type="EMBL" id="SJPJ01000001">
    <property type="protein sequence ID" value="TWT83287.1"/>
    <property type="molecule type" value="Genomic_DNA"/>
</dbReference>
<evidence type="ECO:0000259" key="8">
    <source>
        <dbReference type="Pfam" id="PF02771"/>
    </source>
</evidence>
<feature type="domain" description="Acyl-CoA oxidase/dehydrogenase middle" evidence="7">
    <location>
        <begin position="173"/>
        <end position="267"/>
    </location>
</feature>
<dbReference type="SUPFAM" id="SSF158494">
    <property type="entry name" value="PG0775 C-terminal domain-like"/>
    <property type="match status" value="1"/>
</dbReference>
<dbReference type="GO" id="GO:0003995">
    <property type="term" value="F:acyl-CoA dehydrogenase activity"/>
    <property type="evidence" value="ECO:0007669"/>
    <property type="project" value="InterPro"/>
</dbReference>
<protein>
    <submittedName>
        <fullName evidence="10">Acyl-CoA dehydrogenase</fullName>
        <ecNumber evidence="10">1.3.99.-</ecNumber>
    </submittedName>
</protein>
<evidence type="ECO:0000259" key="6">
    <source>
        <dbReference type="Pfam" id="PF00441"/>
    </source>
</evidence>
<accession>A0A5C5Z860</accession>
<dbReference type="InterPro" id="IPR046373">
    <property type="entry name" value="Acyl-CoA_Oxase/DH_mid-dom_sf"/>
</dbReference>
<dbReference type="Pfam" id="PF02770">
    <property type="entry name" value="Acyl-CoA_dh_M"/>
    <property type="match status" value="1"/>
</dbReference>
<dbReference type="InterPro" id="IPR037069">
    <property type="entry name" value="AcylCoA_DH/ox_N_sf"/>
</dbReference>
<dbReference type="PROSITE" id="PS00073">
    <property type="entry name" value="ACYL_COA_DH_2"/>
    <property type="match status" value="1"/>
</dbReference>
<dbReference type="InterPro" id="IPR006091">
    <property type="entry name" value="Acyl-CoA_Oxase/DH_mid-dom"/>
</dbReference>
<evidence type="ECO:0000259" key="9">
    <source>
        <dbReference type="Pfam" id="PF22217"/>
    </source>
</evidence>
<dbReference type="InterPro" id="IPR006089">
    <property type="entry name" value="Acyl-CoA_DH_CS"/>
</dbReference>
<dbReference type="InterPro" id="IPR013786">
    <property type="entry name" value="AcylCoA_DH/ox_N"/>
</dbReference>
<dbReference type="InterPro" id="IPR052166">
    <property type="entry name" value="Diverse_Acyl-CoA_DH"/>
</dbReference>
<dbReference type="PANTHER" id="PTHR42803">
    <property type="entry name" value="ACYL-COA DEHYDROGENASE"/>
    <property type="match status" value="1"/>
</dbReference>
<dbReference type="Gene3D" id="1.10.540.10">
    <property type="entry name" value="Acyl-CoA dehydrogenase/oxidase, N-terminal domain"/>
    <property type="match status" value="1"/>
</dbReference>
<evidence type="ECO:0000313" key="10">
    <source>
        <dbReference type="EMBL" id="TWT83287.1"/>
    </source>
</evidence>
<sequence>MANFFLDNQDIQFLFSHIDMQQLASIQERFAENGDADYAPSDNAEVVDDYRRIMEITGQVAAETLAPNAEQVDRDGNTLNPDGTVTLHPKVRENLDRLAQADLLGFTVPRKYGGLNCPNLIYTMATEVIARADASFMNIFGLQGIAETVNAFASQEIKDEVLPQFAEGEVTGAMVLTEPDAGSDLQSVRLRAHQDENGNWLLNGVKRFITNGCGEILLTLARSEPEMSDGLGLSLFISERCDKIKVRHLEDKLGIHGSPTCELVYEDAPARLIGERKRGLITYVLALMNGARVGIAAQSLGIAEAAFRLARTYAHTRHQFGVPIEQLPAISEMVIDMQVAIEAARAFTYETSRVCDLENNTSRLVEWHADQLDKAELKSLKKELRQIKRTNGMLTPMSKYFCSEMCCRVADNAIQVLGGSGYMKDYAAERHLRDARITTIYEGTSQLQIVAAIRGLTSGVFDGWAEGYEQKEYADPLLSELKQQLMQGRSQLAETIQFAKQKSPAYTELSARRLVDGAITIMTGHLLLDQAANSDRKKRVAKRFIQSQMPILKMNAERVLSGDEMPLEEYSVLAGPVPTNAM</sequence>
<dbReference type="OrthoDB" id="9802447at2"/>
<comment type="caution">
    <text evidence="10">The sequence shown here is derived from an EMBL/GenBank/DDBJ whole genome shotgun (WGS) entry which is preliminary data.</text>
</comment>
<dbReference type="GO" id="GO:0050660">
    <property type="term" value="F:flavin adenine dinucleotide binding"/>
    <property type="evidence" value="ECO:0007669"/>
    <property type="project" value="InterPro"/>
</dbReference>
<keyword evidence="11" id="KW-1185">Reference proteome</keyword>
<keyword evidence="5 10" id="KW-0560">Oxidoreductase</keyword>
<dbReference type="PANTHER" id="PTHR42803:SF1">
    <property type="entry name" value="BROAD-SPECIFICITY LINEAR ACYL-COA DEHYDROGENASE FADE5"/>
    <property type="match status" value="1"/>
</dbReference>
<dbReference type="Pfam" id="PF22217">
    <property type="entry name" value="ACDH-11_C"/>
    <property type="match status" value="1"/>
</dbReference>
<evidence type="ECO:0000256" key="1">
    <source>
        <dbReference type="ARBA" id="ARBA00001974"/>
    </source>
</evidence>
<dbReference type="InterPro" id="IPR036797">
    <property type="entry name" value="Acyl-CoA_dehydrogenase_C_sf"/>
</dbReference>
<dbReference type="Pfam" id="PF02771">
    <property type="entry name" value="Acyl-CoA_dh_N"/>
    <property type="match status" value="1"/>
</dbReference>
<comment type="similarity">
    <text evidence="2 5">Belongs to the acyl-CoA dehydrogenase family.</text>
</comment>
<evidence type="ECO:0000256" key="4">
    <source>
        <dbReference type="ARBA" id="ARBA00022827"/>
    </source>
</evidence>